<dbReference type="InterPro" id="IPR000182">
    <property type="entry name" value="GNAT_dom"/>
</dbReference>
<evidence type="ECO:0000313" key="5">
    <source>
        <dbReference type="Proteomes" id="UP001501598"/>
    </source>
</evidence>
<dbReference type="EMBL" id="BAABGT010000022">
    <property type="protein sequence ID" value="GAA4540968.1"/>
    <property type="molecule type" value="Genomic_DNA"/>
</dbReference>
<dbReference type="CDD" id="cd04301">
    <property type="entry name" value="NAT_SF"/>
    <property type="match status" value="1"/>
</dbReference>
<dbReference type="Gene3D" id="3.40.630.30">
    <property type="match status" value="1"/>
</dbReference>
<accession>A0ABP8RK02</accession>
<proteinExistence type="predicted"/>
<reference evidence="5" key="1">
    <citation type="journal article" date="2019" name="Int. J. Syst. Evol. Microbiol.">
        <title>The Global Catalogue of Microorganisms (GCM) 10K type strain sequencing project: providing services to taxonomists for standard genome sequencing and annotation.</title>
        <authorList>
            <consortium name="The Broad Institute Genomics Platform"/>
            <consortium name="The Broad Institute Genome Sequencing Center for Infectious Disease"/>
            <person name="Wu L."/>
            <person name="Ma J."/>
        </authorList>
    </citation>
    <scope>NUCLEOTIDE SEQUENCE [LARGE SCALE GENOMIC DNA]</scope>
    <source>
        <strain evidence="5">JCM 17906</strain>
    </source>
</reference>
<dbReference type="RefSeq" id="WP_345413945.1">
    <property type="nucleotide sequence ID" value="NZ_BAABGT010000022.1"/>
</dbReference>
<dbReference type="InterPro" id="IPR050832">
    <property type="entry name" value="Bact_Acetyltransf"/>
</dbReference>
<dbReference type="Proteomes" id="UP001501598">
    <property type="component" value="Unassembled WGS sequence"/>
</dbReference>
<evidence type="ECO:0000313" key="4">
    <source>
        <dbReference type="EMBL" id="GAA4540968.1"/>
    </source>
</evidence>
<sequence>MALLHLTTPADWRAALRTGGITPLEDFVHLSTAAQVTLPANRLFSGRADLLLLAIDPAGLDVRWEPGVPGDPESMRFPHAYGPIPTSAVLAGLPYRPRPDGGFDAPPPPPERADHAARLRALVDGLPRRVATAEVPVPGGLAARQDEAPWSHAVVDDATPAQDIAAGTADLGPVLVTVRGTDPGPVARELGRSGWRVHHEVAMVRAPVPGPSPAEQVDLGTVRPLWIALWRTDLPVDAPDRVRLVDQYGVFDGGADVRFLAVREAGRVVASAALLLDGATALLEAVATDPAAHGRGHGDALLRAASTIAAEAGCDLLGLHADADSWPRDWYARRGFAVVDERWTASRA</sequence>
<gene>
    <name evidence="4" type="ORF">GCM10023175_14280</name>
</gene>
<evidence type="ECO:0000256" key="1">
    <source>
        <dbReference type="ARBA" id="ARBA00022679"/>
    </source>
</evidence>
<keyword evidence="2" id="KW-0012">Acyltransferase</keyword>
<keyword evidence="1" id="KW-0808">Transferase</keyword>
<dbReference type="InterPro" id="IPR009297">
    <property type="entry name" value="DUF952"/>
</dbReference>
<dbReference type="SUPFAM" id="SSF55729">
    <property type="entry name" value="Acyl-CoA N-acyltransferases (Nat)"/>
    <property type="match status" value="1"/>
</dbReference>
<organism evidence="4 5">
    <name type="scientific">Pseudonocardia xishanensis</name>
    <dbReference type="NCBI Taxonomy" id="630995"/>
    <lineage>
        <taxon>Bacteria</taxon>
        <taxon>Bacillati</taxon>
        <taxon>Actinomycetota</taxon>
        <taxon>Actinomycetes</taxon>
        <taxon>Pseudonocardiales</taxon>
        <taxon>Pseudonocardiaceae</taxon>
        <taxon>Pseudonocardia</taxon>
    </lineage>
</organism>
<dbReference type="PANTHER" id="PTHR43877:SF2">
    <property type="entry name" value="AMINOALKYLPHOSPHONATE N-ACETYLTRANSFERASE-RELATED"/>
    <property type="match status" value="1"/>
</dbReference>
<dbReference type="Pfam" id="PF06108">
    <property type="entry name" value="DUF952"/>
    <property type="match status" value="1"/>
</dbReference>
<name>A0ABP8RK02_9PSEU</name>
<feature type="domain" description="N-acetyltransferase" evidence="3">
    <location>
        <begin position="214"/>
        <end position="348"/>
    </location>
</feature>
<dbReference type="Gene3D" id="3.20.170.20">
    <property type="entry name" value="Protein of unknown function DUF952"/>
    <property type="match status" value="1"/>
</dbReference>
<dbReference type="InterPro" id="IPR016181">
    <property type="entry name" value="Acyl_CoA_acyltransferase"/>
</dbReference>
<dbReference type="PANTHER" id="PTHR43877">
    <property type="entry name" value="AMINOALKYLPHOSPHONATE N-ACETYLTRANSFERASE-RELATED-RELATED"/>
    <property type="match status" value="1"/>
</dbReference>
<keyword evidence="5" id="KW-1185">Reference proteome</keyword>
<evidence type="ECO:0000256" key="2">
    <source>
        <dbReference type="ARBA" id="ARBA00023315"/>
    </source>
</evidence>
<dbReference type="PROSITE" id="PS51186">
    <property type="entry name" value="GNAT"/>
    <property type="match status" value="1"/>
</dbReference>
<protein>
    <recommendedName>
        <fullName evidence="3">N-acetyltransferase domain-containing protein</fullName>
    </recommendedName>
</protein>
<evidence type="ECO:0000259" key="3">
    <source>
        <dbReference type="PROSITE" id="PS51186"/>
    </source>
</evidence>
<dbReference type="SUPFAM" id="SSF56399">
    <property type="entry name" value="ADP-ribosylation"/>
    <property type="match status" value="1"/>
</dbReference>
<dbReference type="Pfam" id="PF13508">
    <property type="entry name" value="Acetyltransf_7"/>
    <property type="match status" value="1"/>
</dbReference>
<comment type="caution">
    <text evidence="4">The sequence shown here is derived from an EMBL/GenBank/DDBJ whole genome shotgun (WGS) entry which is preliminary data.</text>
</comment>